<evidence type="ECO:0000259" key="2">
    <source>
        <dbReference type="PROSITE" id="PS51140"/>
    </source>
</evidence>
<dbReference type="Pfam" id="PF02845">
    <property type="entry name" value="CUE"/>
    <property type="match status" value="1"/>
</dbReference>
<feature type="compositionally biased region" description="Basic and acidic residues" evidence="1">
    <location>
        <begin position="235"/>
        <end position="245"/>
    </location>
</feature>
<dbReference type="InterPro" id="IPR003892">
    <property type="entry name" value="CUE"/>
</dbReference>
<proteinExistence type="predicted"/>
<name>M1V4L4_CYAM1</name>
<feature type="region of interest" description="Disordered" evidence="1">
    <location>
        <begin position="127"/>
        <end position="157"/>
    </location>
</feature>
<sequence>MTDALEALAALFPQRSRKELELVLEAHRNNVERAAAYLLEEAHDTGHLSAVNLSEPEEGNSEPQNVEEVLRDCDLVQCTSGSVDNDAEPVAGTDDNVVDEDALLARHLQAEFDREWAVALSVRERNRDGLGSRGTSSPPTPGEQHRGPQETDRSLSTDVREVLDQAQETISHWWHGVKDTVQSWVGEYRSASRSTRAPPQEDPFVGPPHNYAIPEVMSEEHSETAPESSDASEQAWDRPQHDVEPRLAMTPRPRLAASKDSRTLVPPSYTKKDL</sequence>
<dbReference type="SUPFAM" id="SSF46934">
    <property type="entry name" value="UBA-like"/>
    <property type="match status" value="1"/>
</dbReference>
<organism evidence="3 4">
    <name type="scientific">Cyanidioschyzon merolae (strain NIES-3377 / 10D)</name>
    <name type="common">Unicellular red alga</name>
    <dbReference type="NCBI Taxonomy" id="280699"/>
    <lineage>
        <taxon>Eukaryota</taxon>
        <taxon>Rhodophyta</taxon>
        <taxon>Bangiophyceae</taxon>
        <taxon>Cyanidiales</taxon>
        <taxon>Cyanidiaceae</taxon>
        <taxon>Cyanidioschyzon</taxon>
    </lineage>
</organism>
<dbReference type="OrthoDB" id="10531438at2759"/>
<feature type="domain" description="CUE" evidence="2">
    <location>
        <begin position="1"/>
        <end position="43"/>
    </location>
</feature>
<evidence type="ECO:0000256" key="1">
    <source>
        <dbReference type="SAM" id="MobiDB-lite"/>
    </source>
</evidence>
<evidence type="ECO:0000313" key="3">
    <source>
        <dbReference type="EMBL" id="BAM79485.1"/>
    </source>
</evidence>
<reference evidence="3 4" key="2">
    <citation type="journal article" date="2007" name="BMC Biol.">
        <title>A 100%-complete sequence reveals unusually simple genomic features in the hot-spring red alga Cyanidioschyzon merolae.</title>
        <authorList>
            <person name="Nozaki H."/>
            <person name="Takano H."/>
            <person name="Misumi O."/>
            <person name="Terasawa K."/>
            <person name="Matsuzaki M."/>
            <person name="Maruyama S."/>
            <person name="Nishida K."/>
            <person name="Yagisawa F."/>
            <person name="Yoshida Y."/>
            <person name="Fujiwara T."/>
            <person name="Takio S."/>
            <person name="Tamura K."/>
            <person name="Chung S.J."/>
            <person name="Nakamura S."/>
            <person name="Kuroiwa H."/>
            <person name="Tanaka K."/>
            <person name="Sato N."/>
            <person name="Kuroiwa T."/>
        </authorList>
    </citation>
    <scope>NUCLEOTIDE SEQUENCE [LARGE SCALE GENOMIC DNA]</scope>
    <source>
        <strain evidence="3 4">10D</strain>
    </source>
</reference>
<dbReference type="Gramene" id="CMF115CT">
    <property type="protein sequence ID" value="CMF115CT"/>
    <property type="gene ID" value="CMF115C"/>
</dbReference>
<dbReference type="RefSeq" id="XP_005535771.1">
    <property type="nucleotide sequence ID" value="XM_005535714.1"/>
</dbReference>
<dbReference type="GO" id="GO:0043130">
    <property type="term" value="F:ubiquitin binding"/>
    <property type="evidence" value="ECO:0007669"/>
    <property type="project" value="InterPro"/>
</dbReference>
<dbReference type="HOGENOM" id="CLU_1016897_0_0_1"/>
<protein>
    <recommendedName>
        <fullName evidence="2">CUE domain-containing protein</fullName>
    </recommendedName>
</protein>
<accession>M1V4L4</accession>
<dbReference type="PROSITE" id="PS51140">
    <property type="entry name" value="CUE"/>
    <property type="match status" value="1"/>
</dbReference>
<keyword evidence="4" id="KW-1185">Reference proteome</keyword>
<dbReference type="Proteomes" id="UP000007014">
    <property type="component" value="Chromosome 6"/>
</dbReference>
<dbReference type="EMBL" id="AP006488">
    <property type="protein sequence ID" value="BAM79485.1"/>
    <property type="molecule type" value="Genomic_DNA"/>
</dbReference>
<dbReference type="InterPro" id="IPR009060">
    <property type="entry name" value="UBA-like_sf"/>
</dbReference>
<feature type="region of interest" description="Disordered" evidence="1">
    <location>
        <begin position="192"/>
        <end position="274"/>
    </location>
</feature>
<feature type="compositionally biased region" description="Basic and acidic residues" evidence="1">
    <location>
        <begin position="143"/>
        <end position="157"/>
    </location>
</feature>
<dbReference type="GeneID" id="16993021"/>
<dbReference type="AlphaFoldDB" id="M1V4L4"/>
<dbReference type="KEGG" id="cme:CYME_CMF115C"/>
<dbReference type="CDD" id="cd14279">
    <property type="entry name" value="CUE"/>
    <property type="match status" value="1"/>
</dbReference>
<reference evidence="3 4" key="1">
    <citation type="journal article" date="2004" name="Nature">
        <title>Genome sequence of the ultrasmall unicellular red alga Cyanidioschyzon merolae 10D.</title>
        <authorList>
            <person name="Matsuzaki M."/>
            <person name="Misumi O."/>
            <person name="Shin-i T."/>
            <person name="Maruyama S."/>
            <person name="Takahara M."/>
            <person name="Miyagishima S."/>
            <person name="Mori T."/>
            <person name="Nishida K."/>
            <person name="Yagisawa F."/>
            <person name="Nishida K."/>
            <person name="Yoshida Y."/>
            <person name="Nishimura Y."/>
            <person name="Nakao S."/>
            <person name="Kobayashi T."/>
            <person name="Momoyama Y."/>
            <person name="Higashiyama T."/>
            <person name="Minoda A."/>
            <person name="Sano M."/>
            <person name="Nomoto H."/>
            <person name="Oishi K."/>
            <person name="Hayashi H."/>
            <person name="Ohta F."/>
            <person name="Nishizaka S."/>
            <person name="Haga S."/>
            <person name="Miura S."/>
            <person name="Morishita T."/>
            <person name="Kabeya Y."/>
            <person name="Terasawa K."/>
            <person name="Suzuki Y."/>
            <person name="Ishii Y."/>
            <person name="Asakawa S."/>
            <person name="Takano H."/>
            <person name="Ohta N."/>
            <person name="Kuroiwa H."/>
            <person name="Tanaka K."/>
            <person name="Shimizu N."/>
            <person name="Sugano S."/>
            <person name="Sato N."/>
            <person name="Nozaki H."/>
            <person name="Ogasawara N."/>
            <person name="Kohara Y."/>
            <person name="Kuroiwa T."/>
        </authorList>
    </citation>
    <scope>NUCLEOTIDE SEQUENCE [LARGE SCALE GENOMIC DNA]</scope>
    <source>
        <strain evidence="3 4">10D</strain>
    </source>
</reference>
<evidence type="ECO:0000313" key="4">
    <source>
        <dbReference type="Proteomes" id="UP000007014"/>
    </source>
</evidence>
<gene>
    <name evidence="3" type="ORF">CYME_CMF115C</name>
</gene>